<evidence type="ECO:0008006" key="3">
    <source>
        <dbReference type="Google" id="ProtNLM"/>
    </source>
</evidence>
<dbReference type="Proteomes" id="UP001571980">
    <property type="component" value="Unassembled WGS sequence"/>
</dbReference>
<accession>A0ABV4T5M2</accession>
<name>A0ABV4T5M2_9EURY</name>
<comment type="caution">
    <text evidence="1">The sequence shown here is derived from an EMBL/GenBank/DDBJ whole genome shotgun (WGS) entry which is preliminary data.</text>
</comment>
<protein>
    <recommendedName>
        <fullName evidence="3">ArsR family transcriptional regulator</fullName>
    </recommendedName>
</protein>
<proteinExistence type="predicted"/>
<dbReference type="RefSeq" id="WP_372817094.1">
    <property type="nucleotide sequence ID" value="NZ_JARRIC010000001.1"/>
</dbReference>
<evidence type="ECO:0000313" key="1">
    <source>
        <dbReference type="EMBL" id="MFA4805011.1"/>
    </source>
</evidence>
<sequence>MFEYKKFKVSSGDEKVKVAKGILKKLIEIADSEPYWKVVEETLGLKEREAKEVLLFLESIGELTIRRAKNGRRLYVLTLRERKENPQTLDKWLKVSKTV</sequence>
<keyword evidence="2" id="KW-1185">Reference proteome</keyword>
<dbReference type="EMBL" id="JARRIG010000006">
    <property type="protein sequence ID" value="MFA4805011.1"/>
    <property type="molecule type" value="Genomic_DNA"/>
</dbReference>
<gene>
    <name evidence="1" type="ORF">P8X34_09775</name>
</gene>
<organism evidence="1 2">
    <name type="scientific">Pyrococcus kukulkanii</name>
    <dbReference type="NCBI Taxonomy" id="1609559"/>
    <lineage>
        <taxon>Archaea</taxon>
        <taxon>Methanobacteriati</taxon>
        <taxon>Methanobacteriota</taxon>
        <taxon>Thermococci</taxon>
        <taxon>Thermococcales</taxon>
        <taxon>Thermococcaceae</taxon>
        <taxon>Pyrococcus</taxon>
    </lineage>
</organism>
<evidence type="ECO:0000313" key="2">
    <source>
        <dbReference type="Proteomes" id="UP001571980"/>
    </source>
</evidence>
<reference evidence="1 2" key="1">
    <citation type="submission" date="2023-03" db="EMBL/GenBank/DDBJ databases">
        <title>Speciation in Pyrococcus: adaptation to high temperature as a mechanism.</title>
        <authorList>
            <person name="Gu J."/>
        </authorList>
    </citation>
    <scope>NUCLEOTIDE SEQUENCE [LARGE SCALE GENOMIC DNA]</scope>
    <source>
        <strain evidence="1 2">LMOA34</strain>
    </source>
</reference>